<feature type="transmembrane region" description="Helical" evidence="2">
    <location>
        <begin position="15"/>
        <end position="35"/>
    </location>
</feature>
<accession>A0A9P3FCA0</accession>
<keyword evidence="2" id="KW-0472">Membrane</keyword>
<evidence type="ECO:0000313" key="4">
    <source>
        <dbReference type="Proteomes" id="UP000825890"/>
    </source>
</evidence>
<keyword evidence="2" id="KW-0812">Transmembrane</keyword>
<proteinExistence type="predicted"/>
<dbReference type="OrthoDB" id="10404493at2759"/>
<keyword evidence="2" id="KW-1133">Transmembrane helix</keyword>
<organism evidence="3 4">
    <name type="scientific">Cercospora kikuchii</name>
    <dbReference type="NCBI Taxonomy" id="84275"/>
    <lineage>
        <taxon>Eukaryota</taxon>
        <taxon>Fungi</taxon>
        <taxon>Dikarya</taxon>
        <taxon>Ascomycota</taxon>
        <taxon>Pezizomycotina</taxon>
        <taxon>Dothideomycetes</taxon>
        <taxon>Dothideomycetidae</taxon>
        <taxon>Mycosphaerellales</taxon>
        <taxon>Mycosphaerellaceae</taxon>
        <taxon>Cercospora</taxon>
    </lineage>
</organism>
<gene>
    <name evidence="3" type="ORF">CKM354_000537100</name>
</gene>
<protein>
    <submittedName>
        <fullName evidence="3">Uncharacterized protein</fullName>
    </submittedName>
</protein>
<comment type="caution">
    <text evidence="3">The sequence shown here is derived from an EMBL/GenBank/DDBJ whole genome shotgun (WGS) entry which is preliminary data.</text>
</comment>
<reference evidence="3 4" key="1">
    <citation type="submission" date="2021-01" db="EMBL/GenBank/DDBJ databases">
        <title>Cercospora kikuchii MAFF 305040 whole genome shotgun sequence.</title>
        <authorList>
            <person name="Kashiwa T."/>
            <person name="Suzuki T."/>
        </authorList>
    </citation>
    <scope>NUCLEOTIDE SEQUENCE [LARGE SCALE GENOMIC DNA]</scope>
    <source>
        <strain evidence="3 4">MAFF 305040</strain>
    </source>
</reference>
<dbReference type="Proteomes" id="UP000825890">
    <property type="component" value="Unassembled WGS sequence"/>
</dbReference>
<dbReference type="AlphaFoldDB" id="A0A9P3FCA0"/>
<evidence type="ECO:0000313" key="3">
    <source>
        <dbReference type="EMBL" id="GIZ42091.1"/>
    </source>
</evidence>
<dbReference type="EMBL" id="BOLY01000003">
    <property type="protein sequence ID" value="GIZ42091.1"/>
    <property type="molecule type" value="Genomic_DNA"/>
</dbReference>
<dbReference type="GeneID" id="68290946"/>
<feature type="compositionally biased region" description="Acidic residues" evidence="1">
    <location>
        <begin position="80"/>
        <end position="91"/>
    </location>
</feature>
<keyword evidence="4" id="KW-1185">Reference proteome</keyword>
<evidence type="ECO:0000256" key="2">
    <source>
        <dbReference type="SAM" id="Phobius"/>
    </source>
</evidence>
<name>A0A9P3FCA0_9PEZI</name>
<feature type="region of interest" description="Disordered" evidence="1">
    <location>
        <begin position="42"/>
        <end position="100"/>
    </location>
</feature>
<sequence length="232" mass="24781">MQSPQLPKAPLGNHIPLFAILVSVCLIGLAIAHFCTKKKAPKQKAPPALPSRCSDDHDPRNPPKPPLIKTPCRVEATTYDADDELDSDDDLPSPLKLSADEAPSYKSGEIAKLTGLSKTSEDIINFATEDSRALPHPIFASAVLEPGAVLFSSSCSTPCPAQINAAAFSNNAHLSHSQSSQNTPAAPRLRGQTYLPQCTALLLKTSTEHGALSFVTNQHHDYKSVSVEAAFH</sequence>
<dbReference type="RefSeq" id="XP_044656578.1">
    <property type="nucleotide sequence ID" value="XM_044800643.1"/>
</dbReference>
<evidence type="ECO:0000256" key="1">
    <source>
        <dbReference type="SAM" id="MobiDB-lite"/>
    </source>
</evidence>